<keyword evidence="3" id="KW-1185">Reference proteome</keyword>
<protein>
    <submittedName>
        <fullName evidence="2">Patatin-like phospholipase domain-containing protein, putative</fullName>
    </submittedName>
</protein>
<name>U6KKJ4_EIMTE</name>
<evidence type="ECO:0000313" key="2">
    <source>
        <dbReference type="EMBL" id="CDJ38429.1"/>
    </source>
</evidence>
<evidence type="ECO:0000313" key="3">
    <source>
        <dbReference type="Proteomes" id="UP000030747"/>
    </source>
</evidence>
<sequence length="145" mass="15165">MRAERPVAGRGVYAQQRSGRAPQGERGAPQGGPQGGAPRSAYMDGRLVWGANVAAAGKACVSLLLQQGAAAAAAAKGEGIVFDLVGTVPFEQPEVEPQLLSIVSDLQLLQPQQQQQQQQQGVDSHGLLHHGRLLGWAAKGLEDLD</sequence>
<dbReference type="AlphaFoldDB" id="U6KKJ4"/>
<dbReference type="OrthoDB" id="331128at2759"/>
<dbReference type="VEuPathDB" id="ToxoDB:ETH_00036600"/>
<dbReference type="RefSeq" id="XP_013229267.1">
    <property type="nucleotide sequence ID" value="XM_013373813.1"/>
</dbReference>
<reference evidence="2" key="2">
    <citation type="submission" date="2013-10" db="EMBL/GenBank/DDBJ databases">
        <authorList>
            <person name="Aslett M."/>
        </authorList>
    </citation>
    <scope>NUCLEOTIDE SEQUENCE [LARGE SCALE GENOMIC DNA]</scope>
    <source>
        <strain evidence="2">Houghton</strain>
    </source>
</reference>
<evidence type="ECO:0000256" key="1">
    <source>
        <dbReference type="SAM" id="MobiDB-lite"/>
    </source>
</evidence>
<dbReference type="VEuPathDB" id="ToxoDB:ETH2_1371900"/>
<dbReference type="EMBL" id="HG673885">
    <property type="protein sequence ID" value="CDJ38429.1"/>
    <property type="molecule type" value="Genomic_DNA"/>
</dbReference>
<feature type="region of interest" description="Disordered" evidence="1">
    <location>
        <begin position="1"/>
        <end position="41"/>
    </location>
</feature>
<proteinExistence type="predicted"/>
<reference evidence="2" key="1">
    <citation type="submission" date="2013-10" db="EMBL/GenBank/DDBJ databases">
        <title>Genomic analysis of the causative agents of coccidiosis in chickens.</title>
        <authorList>
            <person name="Reid A.J."/>
            <person name="Blake D."/>
            <person name="Billington K."/>
            <person name="Browne H."/>
            <person name="Dunn M."/>
            <person name="Hung S."/>
            <person name="Kawahara F."/>
            <person name="Miranda-Saavedra D."/>
            <person name="Mourier T."/>
            <person name="Nagra H."/>
            <person name="Otto T.D."/>
            <person name="Rawlings N."/>
            <person name="Sanchez A."/>
            <person name="Sanders M."/>
            <person name="Subramaniam C."/>
            <person name="Tay Y."/>
            <person name="Dear P."/>
            <person name="Doerig C."/>
            <person name="Gruber A."/>
            <person name="Parkinson J."/>
            <person name="Shirley M."/>
            <person name="Wan K.L."/>
            <person name="Berriman M."/>
            <person name="Tomley F."/>
            <person name="Pain A."/>
        </authorList>
    </citation>
    <scope>NUCLEOTIDE SEQUENCE [LARGE SCALE GENOMIC DNA]</scope>
    <source>
        <strain evidence="2">Houghton</strain>
    </source>
</reference>
<gene>
    <name evidence="2" type="ORF">ETH_00036600</name>
</gene>
<dbReference type="Proteomes" id="UP000030747">
    <property type="component" value="Unassembled WGS sequence"/>
</dbReference>
<organism evidence="2 3">
    <name type="scientific">Eimeria tenella</name>
    <name type="common">Coccidian parasite</name>
    <dbReference type="NCBI Taxonomy" id="5802"/>
    <lineage>
        <taxon>Eukaryota</taxon>
        <taxon>Sar</taxon>
        <taxon>Alveolata</taxon>
        <taxon>Apicomplexa</taxon>
        <taxon>Conoidasida</taxon>
        <taxon>Coccidia</taxon>
        <taxon>Eucoccidiorida</taxon>
        <taxon>Eimeriorina</taxon>
        <taxon>Eimeriidae</taxon>
        <taxon>Eimeria</taxon>
    </lineage>
</organism>
<dbReference type="GeneID" id="25256361"/>
<accession>U6KKJ4</accession>